<dbReference type="PANTHER" id="PTHR42788">
    <property type="entry name" value="TAURINE IMPORT ATP-BINDING PROTEIN-RELATED"/>
    <property type="match status" value="1"/>
</dbReference>
<feature type="domain" description="ABC transporter" evidence="6">
    <location>
        <begin position="5"/>
        <end position="230"/>
    </location>
</feature>
<dbReference type="InterPro" id="IPR017871">
    <property type="entry name" value="ABC_transporter-like_CS"/>
</dbReference>
<reference evidence="7" key="1">
    <citation type="journal article" date="2014" name="Int. J. Syst. Evol. Microbiol.">
        <title>Complete genome sequence of Corynebacterium casei LMG S-19264T (=DSM 44701T), isolated from a smear-ripened cheese.</title>
        <authorList>
            <consortium name="US DOE Joint Genome Institute (JGI-PGF)"/>
            <person name="Walter F."/>
            <person name="Albersmeier A."/>
            <person name="Kalinowski J."/>
            <person name="Ruckert C."/>
        </authorList>
    </citation>
    <scope>NUCLEOTIDE SEQUENCE</scope>
    <source>
        <strain evidence="7">KCTC 23732</strain>
    </source>
</reference>
<dbReference type="InterPro" id="IPR003593">
    <property type="entry name" value="AAA+_ATPase"/>
</dbReference>
<gene>
    <name evidence="7" type="ORF">GCM10011450_23610</name>
</gene>
<keyword evidence="5 7" id="KW-0067">ATP-binding</keyword>
<evidence type="ECO:0000256" key="2">
    <source>
        <dbReference type="ARBA" id="ARBA00022448"/>
    </source>
</evidence>
<dbReference type="InterPro" id="IPR003439">
    <property type="entry name" value="ABC_transporter-like_ATP-bd"/>
</dbReference>
<comment type="caution">
    <text evidence="7">The sequence shown here is derived from an EMBL/GenBank/DDBJ whole genome shotgun (WGS) entry which is preliminary data.</text>
</comment>
<dbReference type="GO" id="GO:0005524">
    <property type="term" value="F:ATP binding"/>
    <property type="evidence" value="ECO:0007669"/>
    <property type="project" value="UniProtKB-KW"/>
</dbReference>
<dbReference type="InterPro" id="IPR027417">
    <property type="entry name" value="P-loop_NTPase"/>
</dbReference>
<keyword evidence="3" id="KW-1003">Cell membrane</keyword>
<sequence length="249" mass="26957">MSPGISLQAIGLSYAGKPLFSQLNAHFKGACWHSILGRSGVGKSSLLQSIAGLLSGTALAGSINASDGQPLHGRVAWMGQRDALLPWLTVQQNVLLGVRLRKQVSAQHQERANAMLERVGLGGKAQSMPEHLSGGQRQRVALARTLMEDKPVVLMDEPFSALDAITRLQLQDLASTLLHGKTVLLITHDPLEALRLSGQVWVMTERPVVLKMMFAIDTPAPRALDDAQILSWQGQLLAYLQKDQETPAP</sequence>
<dbReference type="GO" id="GO:0016887">
    <property type="term" value="F:ATP hydrolysis activity"/>
    <property type="evidence" value="ECO:0007669"/>
    <property type="project" value="InterPro"/>
</dbReference>
<keyword evidence="8" id="KW-1185">Reference proteome</keyword>
<proteinExistence type="inferred from homology"/>
<protein>
    <submittedName>
        <fullName evidence="7">Nitrate/sulfonate/bicarbonate ABC transporter ATP-binding protein</fullName>
    </submittedName>
</protein>
<evidence type="ECO:0000256" key="3">
    <source>
        <dbReference type="ARBA" id="ARBA00022475"/>
    </source>
</evidence>
<dbReference type="RefSeq" id="WP_189385708.1">
    <property type="nucleotide sequence ID" value="NZ_BAABFY010000048.1"/>
</dbReference>
<comment type="similarity">
    <text evidence="1">Belongs to the ABC transporter superfamily.</text>
</comment>
<dbReference type="Pfam" id="PF00005">
    <property type="entry name" value="ABC_tran"/>
    <property type="match status" value="1"/>
</dbReference>
<dbReference type="PANTHER" id="PTHR42788:SF19">
    <property type="entry name" value="ALIPHATIC SULFONATES IMPORT ATP-BINDING PROTEIN SSUB 2"/>
    <property type="match status" value="1"/>
</dbReference>
<keyword evidence="3" id="KW-0472">Membrane</keyword>
<evidence type="ECO:0000256" key="4">
    <source>
        <dbReference type="ARBA" id="ARBA00022741"/>
    </source>
</evidence>
<dbReference type="SUPFAM" id="SSF52540">
    <property type="entry name" value="P-loop containing nucleoside triphosphate hydrolases"/>
    <property type="match status" value="1"/>
</dbReference>
<dbReference type="PROSITE" id="PS00211">
    <property type="entry name" value="ABC_TRANSPORTER_1"/>
    <property type="match status" value="1"/>
</dbReference>
<dbReference type="InterPro" id="IPR050166">
    <property type="entry name" value="ABC_transporter_ATP-bind"/>
</dbReference>
<accession>A0A918JNJ5</accession>
<evidence type="ECO:0000259" key="6">
    <source>
        <dbReference type="PROSITE" id="PS50893"/>
    </source>
</evidence>
<organism evidence="7 8">
    <name type="scientific">Advenella faeciporci</name>
    <dbReference type="NCBI Taxonomy" id="797535"/>
    <lineage>
        <taxon>Bacteria</taxon>
        <taxon>Pseudomonadati</taxon>
        <taxon>Pseudomonadota</taxon>
        <taxon>Betaproteobacteria</taxon>
        <taxon>Burkholderiales</taxon>
        <taxon>Alcaligenaceae</taxon>
    </lineage>
</organism>
<dbReference type="EMBL" id="BMYS01000019">
    <property type="protein sequence ID" value="GGW92909.1"/>
    <property type="molecule type" value="Genomic_DNA"/>
</dbReference>
<dbReference type="PROSITE" id="PS50893">
    <property type="entry name" value="ABC_TRANSPORTER_2"/>
    <property type="match status" value="1"/>
</dbReference>
<evidence type="ECO:0000256" key="5">
    <source>
        <dbReference type="ARBA" id="ARBA00022840"/>
    </source>
</evidence>
<keyword evidence="4" id="KW-0547">Nucleotide-binding</keyword>
<evidence type="ECO:0000313" key="7">
    <source>
        <dbReference type="EMBL" id="GGW92909.1"/>
    </source>
</evidence>
<dbReference type="AlphaFoldDB" id="A0A918JNJ5"/>
<evidence type="ECO:0000256" key="1">
    <source>
        <dbReference type="ARBA" id="ARBA00005417"/>
    </source>
</evidence>
<reference evidence="7" key="2">
    <citation type="submission" date="2020-09" db="EMBL/GenBank/DDBJ databases">
        <authorList>
            <person name="Sun Q."/>
            <person name="Kim S."/>
        </authorList>
    </citation>
    <scope>NUCLEOTIDE SEQUENCE</scope>
    <source>
        <strain evidence="7">KCTC 23732</strain>
    </source>
</reference>
<dbReference type="Proteomes" id="UP000608345">
    <property type="component" value="Unassembled WGS sequence"/>
</dbReference>
<dbReference type="SMART" id="SM00382">
    <property type="entry name" value="AAA"/>
    <property type="match status" value="1"/>
</dbReference>
<name>A0A918JNJ5_9BURK</name>
<keyword evidence="2" id="KW-0813">Transport</keyword>
<evidence type="ECO:0000313" key="8">
    <source>
        <dbReference type="Proteomes" id="UP000608345"/>
    </source>
</evidence>
<dbReference type="Gene3D" id="3.40.50.300">
    <property type="entry name" value="P-loop containing nucleotide triphosphate hydrolases"/>
    <property type="match status" value="1"/>
</dbReference>